<dbReference type="PANTHER" id="PTHR43300:SF7">
    <property type="entry name" value="UDP-N-ACETYLBACILLOSAMINE N-ACETYLTRANSFERASE"/>
    <property type="match status" value="1"/>
</dbReference>
<protein>
    <submittedName>
        <fullName evidence="8">Maltose O-acetyltransferase</fullName>
        <ecNumber evidence="8">2.3.1.79</ecNumber>
    </submittedName>
</protein>
<dbReference type="GO" id="GO:0008925">
    <property type="term" value="F:maltose O-acetyltransferase activity"/>
    <property type="evidence" value="ECO:0007669"/>
    <property type="project" value="UniProtKB-EC"/>
</dbReference>
<dbReference type="Pfam" id="PF00132">
    <property type="entry name" value="Hexapep"/>
    <property type="match status" value="2"/>
</dbReference>
<evidence type="ECO:0000256" key="1">
    <source>
        <dbReference type="ARBA" id="ARBA00007274"/>
    </source>
</evidence>
<dbReference type="Proteomes" id="UP000251313">
    <property type="component" value="Unassembled WGS sequence"/>
</dbReference>
<dbReference type="InterPro" id="IPR011004">
    <property type="entry name" value="Trimer_LpxA-like_sf"/>
</dbReference>
<gene>
    <name evidence="8" type="primary">maa_2</name>
    <name evidence="8" type="ORF">NCTC11967_04146</name>
</gene>
<sequence length="212" mass="22857">MRLGIYGAGGQGRETLVLARQINRLSFRWSAIFFIDDVTGEKVISGADVVRFADLDFSNLEISIALGEPFQRQRLAEKVAPKAPLATLIHPGVFVPEDSLIGQGSILAQGVFLSCDVTLGENVLVQPNAYISHDCEIGPHSVISSQVSLGGRTRIGARNFLGMNAVVKEKVTLGDDVVIGMGAVVLDDIADSRVAFGHPARIQRMNNKRIFS</sequence>
<dbReference type="PROSITE" id="PS00101">
    <property type="entry name" value="HEXAPEP_TRANSFERASES"/>
    <property type="match status" value="1"/>
</dbReference>
<dbReference type="AlphaFoldDB" id="A0AB38G0A0"/>
<keyword evidence="2 8" id="KW-0808">Transferase</keyword>
<dbReference type="Gene3D" id="2.160.10.10">
    <property type="entry name" value="Hexapeptide repeat proteins"/>
    <property type="match status" value="1"/>
</dbReference>
<dbReference type="InterPro" id="IPR041561">
    <property type="entry name" value="PglD_N"/>
</dbReference>
<evidence type="ECO:0000256" key="4">
    <source>
        <dbReference type="ARBA" id="ARBA00023315"/>
    </source>
</evidence>
<organism evidence="8 9">
    <name type="scientific">Yokenella regensburgei</name>
    <dbReference type="NCBI Taxonomy" id="158877"/>
    <lineage>
        <taxon>Bacteria</taxon>
        <taxon>Pseudomonadati</taxon>
        <taxon>Pseudomonadota</taxon>
        <taxon>Gammaproteobacteria</taxon>
        <taxon>Enterobacterales</taxon>
        <taxon>Enterobacteriaceae</taxon>
        <taxon>Yokenella</taxon>
    </lineage>
</organism>
<dbReference type="RefSeq" id="WP_038256764.1">
    <property type="nucleotide sequence ID" value="NZ_CAKMYC010000002.1"/>
</dbReference>
<feature type="binding site" evidence="6">
    <location>
        <position position="67"/>
    </location>
    <ligand>
        <name>substrate</name>
    </ligand>
</feature>
<evidence type="ECO:0000313" key="8">
    <source>
        <dbReference type="EMBL" id="SQA65123.1"/>
    </source>
</evidence>
<keyword evidence="3" id="KW-0677">Repeat</keyword>
<dbReference type="SUPFAM" id="SSF51161">
    <property type="entry name" value="Trimeric LpxA-like enzymes"/>
    <property type="match status" value="1"/>
</dbReference>
<dbReference type="NCBIfam" id="TIGR03570">
    <property type="entry name" value="NeuD_NnaD"/>
    <property type="match status" value="1"/>
</dbReference>
<dbReference type="InterPro" id="IPR001451">
    <property type="entry name" value="Hexapep"/>
</dbReference>
<reference evidence="8 9" key="1">
    <citation type="submission" date="2018-06" db="EMBL/GenBank/DDBJ databases">
        <authorList>
            <consortium name="Pathogen Informatics"/>
            <person name="Doyle S."/>
        </authorList>
    </citation>
    <scope>NUCLEOTIDE SEQUENCE [LARGE SCALE GENOMIC DNA]</scope>
    <source>
        <strain evidence="8 9">NCTC11967</strain>
    </source>
</reference>
<feature type="site" description="Increases basicity of active site His" evidence="5">
    <location>
        <position position="134"/>
    </location>
</feature>
<keyword evidence="4 8" id="KW-0012">Acyltransferase</keyword>
<dbReference type="Gene3D" id="3.40.50.20">
    <property type="match status" value="1"/>
</dbReference>
<proteinExistence type="inferred from homology"/>
<evidence type="ECO:0000256" key="3">
    <source>
        <dbReference type="ARBA" id="ARBA00022737"/>
    </source>
</evidence>
<evidence type="ECO:0000259" key="7">
    <source>
        <dbReference type="Pfam" id="PF17836"/>
    </source>
</evidence>
<evidence type="ECO:0000256" key="6">
    <source>
        <dbReference type="PIRSR" id="PIRSR620019-2"/>
    </source>
</evidence>
<feature type="active site" description="Proton acceptor" evidence="5">
    <location>
        <position position="133"/>
    </location>
</feature>
<dbReference type="InterPro" id="IPR018357">
    <property type="entry name" value="Hexapep_transf_CS"/>
</dbReference>
<name>A0AB38G0A0_9ENTR</name>
<dbReference type="PANTHER" id="PTHR43300">
    <property type="entry name" value="ACETYLTRANSFERASE"/>
    <property type="match status" value="1"/>
</dbReference>
<dbReference type="InterPro" id="IPR050179">
    <property type="entry name" value="Trans_hexapeptide_repeat"/>
</dbReference>
<dbReference type="InterPro" id="IPR020019">
    <property type="entry name" value="AcTrfase_PglD-like"/>
</dbReference>
<accession>A0AB38G0A0</accession>
<evidence type="ECO:0000256" key="5">
    <source>
        <dbReference type="PIRSR" id="PIRSR620019-1"/>
    </source>
</evidence>
<evidence type="ECO:0000313" key="9">
    <source>
        <dbReference type="Proteomes" id="UP000251313"/>
    </source>
</evidence>
<comment type="similarity">
    <text evidence="1">Belongs to the transferase hexapeptide repeat family.</text>
</comment>
<dbReference type="EC" id="2.3.1.79" evidence="8"/>
<dbReference type="EMBL" id="UAVL01000020">
    <property type="protein sequence ID" value="SQA65123.1"/>
    <property type="molecule type" value="Genomic_DNA"/>
</dbReference>
<evidence type="ECO:0000256" key="2">
    <source>
        <dbReference type="ARBA" id="ARBA00022679"/>
    </source>
</evidence>
<comment type="caution">
    <text evidence="8">The sequence shown here is derived from an EMBL/GenBank/DDBJ whole genome shotgun (WGS) entry which is preliminary data.</text>
</comment>
<feature type="domain" description="PglD N-terminal" evidence="7">
    <location>
        <begin position="3"/>
        <end position="79"/>
    </location>
</feature>
<dbReference type="Pfam" id="PF17836">
    <property type="entry name" value="PglD_N"/>
    <property type="match status" value="1"/>
</dbReference>
<dbReference type="CDD" id="cd03360">
    <property type="entry name" value="LbH_AT_putative"/>
    <property type="match status" value="1"/>
</dbReference>